<sequence>MRLYQAEHDNCEQYEDNYSYRENKAYTNKDNLIKRTRWVHLLP</sequence>
<accession>A0AAX3Y2H8</accession>
<gene>
    <name evidence="1" type="ORF">80B_00158</name>
</gene>
<proteinExistence type="predicted"/>
<dbReference type="Proteomes" id="UP001431709">
    <property type="component" value="Segment"/>
</dbReference>
<reference evidence="1" key="1">
    <citation type="journal article" date="2023" name="Front. Cell. Infect. Microbiol.">
        <title>Isolation and in vitro characterization of novel S. epidermidis phages for therapeutic applications.</title>
        <authorList>
            <person name="Strancar V."/>
            <person name="Marusic M."/>
            <person name="Tusar J."/>
            <person name="Pracek N."/>
            <person name="Kolenc M."/>
            <person name="Suster K."/>
            <person name="Horvat S."/>
            <person name="Janez N."/>
            <person name="Peterka M."/>
        </authorList>
    </citation>
    <scope>NUCLEOTIDE SEQUENCE</scope>
</reference>
<name>A0AAX3Y2H8_9CAUD</name>
<evidence type="ECO:0000313" key="1">
    <source>
        <dbReference type="EMBL" id="WJJ58131.1"/>
    </source>
</evidence>
<protein>
    <submittedName>
        <fullName evidence="1">Uncharacterized protein</fullName>
    </submittedName>
</protein>
<organism evidence="1 2">
    <name type="scientific">Staphylococcus phage 80B</name>
    <dbReference type="NCBI Taxonomy" id="3038196"/>
    <lineage>
        <taxon>Viruses</taxon>
        <taxon>Duplodnaviria</taxon>
        <taxon>Heunggongvirae</taxon>
        <taxon>Uroviricota</taxon>
        <taxon>Caudoviricetes</taxon>
        <taxon>Herelleviridae</taxon>
        <taxon>Twortvirinae</taxon>
        <taxon>Sepunavirus</taxon>
    </lineage>
</organism>
<dbReference type="EMBL" id="OQ448194">
    <property type="protein sequence ID" value="WJJ58131.1"/>
    <property type="molecule type" value="Genomic_DNA"/>
</dbReference>
<evidence type="ECO:0000313" key="2">
    <source>
        <dbReference type="Proteomes" id="UP001431709"/>
    </source>
</evidence>